<protein>
    <submittedName>
        <fullName evidence="2">Uncharacterized protein</fullName>
    </submittedName>
</protein>
<keyword evidence="1" id="KW-0812">Transmembrane</keyword>
<sequence length="139" mass="15394">MRWRATGAFCEDGASALARSNESGVQLREGGQLLALEILGAKARAENVAASENRRPRSMLSELSFGLASFARSIFVIVIWETLAALYARNTYYGGGHDCLLRECVNSINCFDETSEREPCPWNVLLRLLCARYLESISV</sequence>
<keyword evidence="3" id="KW-1185">Reference proteome</keyword>
<name>A0AAW1A2G1_9HYME</name>
<proteinExistence type="predicted"/>
<reference evidence="2 3" key="1">
    <citation type="submission" date="2024-05" db="EMBL/GenBank/DDBJ databases">
        <title>The nuclear and mitochondrial genome assemblies of Tetragonisca angustula (Apidae: Meliponini), a tiny yet remarkable pollinator in the Neotropics.</title>
        <authorList>
            <person name="Ferrari R."/>
            <person name="Ricardo P.C."/>
            <person name="Dias F.C."/>
            <person name="Araujo N.S."/>
            <person name="Soares D.O."/>
            <person name="Zhou Q.-S."/>
            <person name="Zhu C.-D."/>
            <person name="Coutinho L."/>
            <person name="Airas M.C."/>
            <person name="Batista T.M."/>
        </authorList>
    </citation>
    <scope>NUCLEOTIDE SEQUENCE [LARGE SCALE GENOMIC DNA]</scope>
    <source>
        <strain evidence="2">ASF017062</strain>
        <tissue evidence="2">Abdomen</tissue>
    </source>
</reference>
<dbReference type="EMBL" id="JAWNGG020000083">
    <property type="protein sequence ID" value="KAK9303058.1"/>
    <property type="molecule type" value="Genomic_DNA"/>
</dbReference>
<feature type="transmembrane region" description="Helical" evidence="1">
    <location>
        <begin position="63"/>
        <end position="88"/>
    </location>
</feature>
<keyword evidence="1" id="KW-1133">Transmembrane helix</keyword>
<accession>A0AAW1A2G1</accession>
<evidence type="ECO:0000313" key="3">
    <source>
        <dbReference type="Proteomes" id="UP001432146"/>
    </source>
</evidence>
<evidence type="ECO:0000313" key="2">
    <source>
        <dbReference type="EMBL" id="KAK9303058.1"/>
    </source>
</evidence>
<dbReference type="AlphaFoldDB" id="A0AAW1A2G1"/>
<organism evidence="2 3">
    <name type="scientific">Tetragonisca angustula</name>
    <dbReference type="NCBI Taxonomy" id="166442"/>
    <lineage>
        <taxon>Eukaryota</taxon>
        <taxon>Metazoa</taxon>
        <taxon>Ecdysozoa</taxon>
        <taxon>Arthropoda</taxon>
        <taxon>Hexapoda</taxon>
        <taxon>Insecta</taxon>
        <taxon>Pterygota</taxon>
        <taxon>Neoptera</taxon>
        <taxon>Endopterygota</taxon>
        <taxon>Hymenoptera</taxon>
        <taxon>Apocrita</taxon>
        <taxon>Aculeata</taxon>
        <taxon>Apoidea</taxon>
        <taxon>Anthophila</taxon>
        <taxon>Apidae</taxon>
        <taxon>Tetragonisca</taxon>
    </lineage>
</organism>
<evidence type="ECO:0000256" key="1">
    <source>
        <dbReference type="SAM" id="Phobius"/>
    </source>
</evidence>
<comment type="caution">
    <text evidence="2">The sequence shown here is derived from an EMBL/GenBank/DDBJ whole genome shotgun (WGS) entry which is preliminary data.</text>
</comment>
<dbReference type="Proteomes" id="UP001432146">
    <property type="component" value="Unassembled WGS sequence"/>
</dbReference>
<keyword evidence="1" id="KW-0472">Membrane</keyword>
<gene>
    <name evidence="2" type="ORF">QLX08_005112</name>
</gene>